<dbReference type="Gene3D" id="3.30.450.20">
    <property type="entry name" value="PAS domain"/>
    <property type="match status" value="2"/>
</dbReference>
<dbReference type="GO" id="GO:0016020">
    <property type="term" value="C:membrane"/>
    <property type="evidence" value="ECO:0007669"/>
    <property type="project" value="InterPro"/>
</dbReference>
<dbReference type="GO" id="GO:0004888">
    <property type="term" value="F:transmembrane signaling receptor activity"/>
    <property type="evidence" value="ECO:0007669"/>
    <property type="project" value="InterPro"/>
</dbReference>
<dbReference type="PROSITE" id="PS50192">
    <property type="entry name" value="T_SNARE"/>
    <property type="match status" value="1"/>
</dbReference>
<dbReference type="InterPro" id="IPR035965">
    <property type="entry name" value="PAS-like_dom_sf"/>
</dbReference>
<dbReference type="Pfam" id="PF00015">
    <property type="entry name" value="MCPsignal"/>
    <property type="match status" value="1"/>
</dbReference>
<comment type="caution">
    <text evidence="7">The sequence shown here is derived from an EMBL/GenBank/DDBJ whole genome shotgun (WGS) entry which is preliminary data.</text>
</comment>
<keyword evidence="8" id="KW-1185">Reference proteome</keyword>
<evidence type="ECO:0000313" key="7">
    <source>
        <dbReference type="EMBL" id="MBB6208620.1"/>
    </source>
</evidence>
<protein>
    <submittedName>
        <fullName evidence="7">Methyl-accepting chemotaxis protein</fullName>
    </submittedName>
</protein>
<feature type="domain" description="T-SNARE coiled-coil homology" evidence="6">
    <location>
        <begin position="404"/>
        <end position="466"/>
    </location>
</feature>
<evidence type="ECO:0000259" key="3">
    <source>
        <dbReference type="PROSITE" id="PS50111"/>
    </source>
</evidence>
<dbReference type="PROSITE" id="PS50112">
    <property type="entry name" value="PAS"/>
    <property type="match status" value="1"/>
</dbReference>
<dbReference type="InterPro" id="IPR050903">
    <property type="entry name" value="Bact_Chemotaxis_MeTrfase"/>
</dbReference>
<dbReference type="SMART" id="SM00086">
    <property type="entry name" value="PAC"/>
    <property type="match status" value="2"/>
</dbReference>
<dbReference type="NCBIfam" id="TIGR00229">
    <property type="entry name" value="sensory_box"/>
    <property type="match status" value="2"/>
</dbReference>
<evidence type="ECO:0000259" key="4">
    <source>
        <dbReference type="PROSITE" id="PS50112"/>
    </source>
</evidence>
<accession>A0A7X0DK61</accession>
<dbReference type="AlphaFoldDB" id="A0A7X0DK61"/>
<dbReference type="InterPro" id="IPR004090">
    <property type="entry name" value="Chemotax_Me-accpt_rcpt"/>
</dbReference>
<evidence type="ECO:0000259" key="6">
    <source>
        <dbReference type="PROSITE" id="PS50192"/>
    </source>
</evidence>
<dbReference type="Proteomes" id="UP000544872">
    <property type="component" value="Unassembled WGS sequence"/>
</dbReference>
<dbReference type="CDD" id="cd00130">
    <property type="entry name" value="PAS"/>
    <property type="match status" value="2"/>
</dbReference>
<proteinExistence type="inferred from homology"/>
<dbReference type="InterPro" id="IPR000700">
    <property type="entry name" value="PAS-assoc_C"/>
</dbReference>
<dbReference type="InterPro" id="IPR000014">
    <property type="entry name" value="PAS"/>
</dbReference>
<gene>
    <name evidence="7" type="ORF">FHS48_000001</name>
</gene>
<dbReference type="PROSITE" id="PS50113">
    <property type="entry name" value="PAC"/>
    <property type="match status" value="1"/>
</dbReference>
<dbReference type="InterPro" id="IPR000727">
    <property type="entry name" value="T_SNARE_dom"/>
</dbReference>
<keyword evidence="2" id="KW-0807">Transducer</keyword>
<sequence length="488" mass="51894">MKENGHIIAAISRSNAIAEFDLSGKVLTANDIFLTLTGYGLSEIVGQSHTLLTPDQPQTASGEEYGLWDQLRQGIPCSGIFRRMTRNGAALWIRGSYMPVMNGGNRPYKVVLLATDITADRRQTLDQSGQIDAINRSQAVIHFSTDGTVQWANDNFLAALGYTLPEVAGQHHSLFLDPAERDTPAYRAFWDTLRRGEYHVGEFRRRGKGGNDVWILASYNPIFDDCGTLVKVVKFATDITPQIQRRQARAQTQKQIDGELTDVVQAITAATDQAGQISAAATRSAETVQAMASGAEELSASVGEISQQVAQALEISTAAVEQATHTNRVVSDLTQAAEHISTVVGLINTISSQTNLLALNATIEAARAGEAGKGFAVVASEVKNLATQTGRATEEISRQISTVQQNTREAVAAIQGIAGTIARINAISTAISAAVEEQTAVTRDLSASMQSTSAGVATITDNIGQVATGLNSILGASERVKGQSASLL</sequence>
<organism evidence="7 8">
    <name type="scientific">Novispirillum itersonii</name>
    <name type="common">Aquaspirillum itersonii</name>
    <dbReference type="NCBI Taxonomy" id="189"/>
    <lineage>
        <taxon>Bacteria</taxon>
        <taxon>Pseudomonadati</taxon>
        <taxon>Pseudomonadota</taxon>
        <taxon>Alphaproteobacteria</taxon>
        <taxon>Rhodospirillales</taxon>
        <taxon>Novispirillaceae</taxon>
        <taxon>Novispirillum</taxon>
    </lineage>
</organism>
<name>A0A7X0DK61_NOVIT</name>
<dbReference type="SMART" id="SM00283">
    <property type="entry name" value="MA"/>
    <property type="match status" value="1"/>
</dbReference>
<feature type="domain" description="PAC" evidence="5">
    <location>
        <begin position="199"/>
        <end position="251"/>
    </location>
</feature>
<evidence type="ECO:0000256" key="2">
    <source>
        <dbReference type="PROSITE-ProRule" id="PRU00284"/>
    </source>
</evidence>
<dbReference type="InterPro" id="IPR004089">
    <property type="entry name" value="MCPsignal_dom"/>
</dbReference>
<comment type="similarity">
    <text evidence="1">Belongs to the methyl-accepting chemotaxis (MCP) protein family.</text>
</comment>
<dbReference type="GO" id="GO:0006935">
    <property type="term" value="P:chemotaxis"/>
    <property type="evidence" value="ECO:0007669"/>
    <property type="project" value="InterPro"/>
</dbReference>
<dbReference type="PANTHER" id="PTHR24422:SF10">
    <property type="entry name" value="CHEMOTAXIS PROTEIN METHYLTRANSFERASE 2"/>
    <property type="match status" value="1"/>
</dbReference>
<dbReference type="SUPFAM" id="SSF55785">
    <property type="entry name" value="PYP-like sensor domain (PAS domain)"/>
    <property type="match status" value="2"/>
</dbReference>
<dbReference type="InterPro" id="IPR001610">
    <property type="entry name" value="PAC"/>
</dbReference>
<feature type="domain" description="PAS" evidence="4">
    <location>
        <begin position="21"/>
        <end position="55"/>
    </location>
</feature>
<feature type="domain" description="Methyl-accepting transducer" evidence="3">
    <location>
        <begin position="252"/>
        <end position="481"/>
    </location>
</feature>
<evidence type="ECO:0000256" key="1">
    <source>
        <dbReference type="ARBA" id="ARBA00029447"/>
    </source>
</evidence>
<evidence type="ECO:0000313" key="8">
    <source>
        <dbReference type="Proteomes" id="UP000544872"/>
    </source>
</evidence>
<reference evidence="7 8" key="1">
    <citation type="submission" date="2020-08" db="EMBL/GenBank/DDBJ databases">
        <title>Genomic Encyclopedia of Type Strains, Phase IV (KMG-IV): sequencing the most valuable type-strain genomes for metagenomic binning, comparative biology and taxonomic classification.</title>
        <authorList>
            <person name="Goeker M."/>
        </authorList>
    </citation>
    <scope>NUCLEOTIDE SEQUENCE [LARGE SCALE GENOMIC DNA]</scope>
    <source>
        <strain evidence="7 8">DSM 11590</strain>
    </source>
</reference>
<dbReference type="Gene3D" id="1.10.287.950">
    <property type="entry name" value="Methyl-accepting chemotaxis protein"/>
    <property type="match status" value="1"/>
</dbReference>
<evidence type="ECO:0000259" key="5">
    <source>
        <dbReference type="PROSITE" id="PS50113"/>
    </source>
</evidence>
<dbReference type="EMBL" id="JACIIX010000001">
    <property type="protein sequence ID" value="MBB6208620.1"/>
    <property type="molecule type" value="Genomic_DNA"/>
</dbReference>
<dbReference type="PRINTS" id="PR00260">
    <property type="entry name" value="CHEMTRNSDUCR"/>
</dbReference>
<dbReference type="PANTHER" id="PTHR24422">
    <property type="entry name" value="CHEMOTAXIS PROTEIN METHYLTRANSFERASE"/>
    <property type="match status" value="1"/>
</dbReference>
<dbReference type="PROSITE" id="PS50111">
    <property type="entry name" value="CHEMOTAXIS_TRANSDUC_2"/>
    <property type="match status" value="1"/>
</dbReference>
<dbReference type="GO" id="GO:0007165">
    <property type="term" value="P:signal transduction"/>
    <property type="evidence" value="ECO:0007669"/>
    <property type="project" value="UniProtKB-KW"/>
</dbReference>
<dbReference type="SUPFAM" id="SSF58104">
    <property type="entry name" value="Methyl-accepting chemotaxis protein (MCP) signaling domain"/>
    <property type="match status" value="1"/>
</dbReference>
<dbReference type="Pfam" id="PF13426">
    <property type="entry name" value="PAS_9"/>
    <property type="match status" value="2"/>
</dbReference>